<dbReference type="EMBL" id="AP024590">
    <property type="protein sequence ID" value="BCU53625.1"/>
    <property type="molecule type" value="Genomic_DNA"/>
</dbReference>
<dbReference type="Proteomes" id="UP000682928">
    <property type="component" value="Chromosome"/>
</dbReference>
<evidence type="ECO:0000259" key="4">
    <source>
        <dbReference type="Pfam" id="PF02861"/>
    </source>
</evidence>
<reference evidence="5" key="1">
    <citation type="submission" date="2021-04" db="EMBL/GenBank/DDBJ databases">
        <title>Difference and commonality of drug resistance evolution in various bacteria. and drug sensitivity profiles.</title>
        <authorList>
            <person name="Maeda T."/>
            <person name="Shibai A."/>
            <person name="Kawada K."/>
            <person name="Kotani H."/>
            <person name="Tarusawa Y."/>
            <person name="Tanabe K."/>
            <person name="Furusawa C."/>
        </authorList>
    </citation>
    <scope>NUCLEOTIDE SEQUENCE</scope>
    <source>
        <strain evidence="5">JCM 8580</strain>
    </source>
</reference>
<name>A0AA86M459_9ENTR</name>
<comment type="similarity">
    <text evidence="1">Belongs to the ClpA/ClpB family.</text>
</comment>
<dbReference type="SUPFAM" id="SSF52540">
    <property type="entry name" value="P-loop containing nucleoside triphosphate hydrolases"/>
    <property type="match status" value="1"/>
</dbReference>
<dbReference type="PANTHER" id="PTHR11638">
    <property type="entry name" value="ATP-DEPENDENT CLP PROTEASE"/>
    <property type="match status" value="1"/>
</dbReference>
<evidence type="ECO:0000256" key="3">
    <source>
        <dbReference type="ARBA" id="ARBA00022840"/>
    </source>
</evidence>
<dbReference type="InterPro" id="IPR004176">
    <property type="entry name" value="Clp_R_N"/>
</dbReference>
<feature type="domain" description="Clp R" evidence="4">
    <location>
        <begin position="18"/>
        <end position="123"/>
    </location>
</feature>
<keyword evidence="2" id="KW-0547">Nucleotide-binding</keyword>
<evidence type="ECO:0000256" key="2">
    <source>
        <dbReference type="ARBA" id="ARBA00022741"/>
    </source>
</evidence>
<dbReference type="Gene3D" id="3.40.50.300">
    <property type="entry name" value="P-loop containing nucleotide triphosphate hydrolases"/>
    <property type="match status" value="1"/>
</dbReference>
<gene>
    <name evidence="5" type="ORF">ENKO_02190</name>
</gene>
<dbReference type="GO" id="GO:0016887">
    <property type="term" value="F:ATP hydrolysis activity"/>
    <property type="evidence" value="ECO:0007669"/>
    <property type="project" value="TreeGrafter"/>
</dbReference>
<evidence type="ECO:0000313" key="6">
    <source>
        <dbReference type="Proteomes" id="UP000682928"/>
    </source>
</evidence>
<dbReference type="Gene3D" id="1.10.1780.10">
    <property type="entry name" value="Clp, N-terminal domain"/>
    <property type="match status" value="1"/>
</dbReference>
<evidence type="ECO:0000256" key="1">
    <source>
        <dbReference type="ARBA" id="ARBA00008675"/>
    </source>
</evidence>
<dbReference type="SUPFAM" id="SSF81923">
    <property type="entry name" value="Double Clp-N motif"/>
    <property type="match status" value="1"/>
</dbReference>
<dbReference type="GO" id="GO:0005524">
    <property type="term" value="F:ATP binding"/>
    <property type="evidence" value="ECO:0007669"/>
    <property type="project" value="UniProtKB-KW"/>
</dbReference>
<accession>A0AA86M459</accession>
<evidence type="ECO:0000313" key="5">
    <source>
        <dbReference type="EMBL" id="BCU53625.1"/>
    </source>
</evidence>
<keyword evidence="3" id="KW-0067">ATP-binding</keyword>
<organism evidence="5 6">
    <name type="scientific">Enterobacter kobei</name>
    <dbReference type="NCBI Taxonomy" id="208224"/>
    <lineage>
        <taxon>Bacteria</taxon>
        <taxon>Pseudomonadati</taxon>
        <taxon>Pseudomonadota</taxon>
        <taxon>Gammaproteobacteria</taxon>
        <taxon>Enterobacterales</taxon>
        <taxon>Enterobacteriaceae</taxon>
        <taxon>Enterobacter</taxon>
        <taxon>Enterobacter cloacae complex</taxon>
    </lineage>
</organism>
<dbReference type="InterPro" id="IPR027417">
    <property type="entry name" value="P-loop_NTPase"/>
</dbReference>
<dbReference type="InterPro" id="IPR036628">
    <property type="entry name" value="Clp_N_dom_sf"/>
</dbReference>
<sequence>MEHQSAVLLRCINPYCVKALEAAATLCQTRAHAEITIEHWLLKLFELGEGDITVLARRYEWDMDGIWQSLLGHLDASPRSVQTRPQLSANLEALIKAAWLAASLQDDSPHIRSVHLLEALLSQPGLLSCEGLWPLFSLSKTQISRLKPLLDTQSDERPELQQQEILDQMPSTLARDVPKNTGISSDNLSEALQAALDKFTLDVTAKARAGQIDPVFGRDNEIRQMVDILSRRRKNNPILVGEPGV</sequence>
<dbReference type="InterPro" id="IPR050130">
    <property type="entry name" value="ClpA_ClpB"/>
</dbReference>
<protein>
    <recommendedName>
        <fullName evidence="4">Clp R domain-containing protein</fullName>
    </recommendedName>
</protein>
<dbReference type="GO" id="GO:0034605">
    <property type="term" value="P:cellular response to heat"/>
    <property type="evidence" value="ECO:0007669"/>
    <property type="project" value="TreeGrafter"/>
</dbReference>
<dbReference type="Pfam" id="PF02861">
    <property type="entry name" value="Clp_N"/>
    <property type="match status" value="1"/>
</dbReference>
<dbReference type="AlphaFoldDB" id="A0AA86M459"/>
<dbReference type="GO" id="GO:0005737">
    <property type="term" value="C:cytoplasm"/>
    <property type="evidence" value="ECO:0007669"/>
    <property type="project" value="TreeGrafter"/>
</dbReference>
<dbReference type="PANTHER" id="PTHR11638:SF181">
    <property type="entry name" value="ATPASE SUBUNIT OF ATP-DEPENDENT PROTEASE"/>
    <property type="match status" value="1"/>
</dbReference>
<proteinExistence type="inferred from homology"/>